<gene>
    <name evidence="1" type="ORF">DSAG12_02774</name>
</gene>
<dbReference type="KEGG" id="psyt:DSAG12_02774"/>
<dbReference type="EMBL" id="CP042905">
    <property type="protein sequence ID" value="QEE16943.2"/>
    <property type="molecule type" value="Genomic_DNA"/>
</dbReference>
<reference evidence="1 2" key="1">
    <citation type="journal article" date="2020" name="Nature">
        <title>Isolation of an archaeon at the prokaryote-eukaryote interface.</title>
        <authorList>
            <person name="Imachi H."/>
            <person name="Nobu M.K."/>
            <person name="Nakahara N."/>
            <person name="Morono Y."/>
            <person name="Ogawara M."/>
            <person name="Takaki Y."/>
            <person name="Takano Y."/>
            <person name="Uematsu K."/>
            <person name="Ikuta T."/>
            <person name="Ito M."/>
            <person name="Matsui Y."/>
            <person name="Miyazaki M."/>
            <person name="Murata K."/>
            <person name="Saito Y."/>
            <person name="Sakai S."/>
            <person name="Song C."/>
            <person name="Tasumi E."/>
            <person name="Yamanaka Y."/>
            <person name="Yamaguchi T."/>
            <person name="Kamagata Y."/>
            <person name="Tamaki H."/>
            <person name="Takai K."/>
        </authorList>
    </citation>
    <scope>NUCLEOTIDE SEQUENCE [LARGE SCALE GENOMIC DNA]</scope>
    <source>
        <strain evidence="1 2">MK-D1</strain>
    </source>
</reference>
<keyword evidence="2" id="KW-1185">Reference proteome</keyword>
<dbReference type="Proteomes" id="UP000321408">
    <property type="component" value="Chromosome"/>
</dbReference>
<dbReference type="AlphaFoldDB" id="A0A5B9DDU9"/>
<proteinExistence type="predicted"/>
<evidence type="ECO:0000313" key="2">
    <source>
        <dbReference type="Proteomes" id="UP000321408"/>
    </source>
</evidence>
<evidence type="ECO:0000313" key="1">
    <source>
        <dbReference type="EMBL" id="QEE16943.2"/>
    </source>
</evidence>
<organism evidence="1 2">
    <name type="scientific">Promethearchaeum syntrophicum</name>
    <dbReference type="NCBI Taxonomy" id="2594042"/>
    <lineage>
        <taxon>Archaea</taxon>
        <taxon>Promethearchaeati</taxon>
        <taxon>Promethearchaeota</taxon>
        <taxon>Promethearchaeia</taxon>
        <taxon>Promethearchaeales</taxon>
        <taxon>Promethearchaeaceae</taxon>
        <taxon>Promethearchaeum</taxon>
    </lineage>
</organism>
<accession>A0A5B9DDU9</accession>
<reference evidence="1 2" key="2">
    <citation type="journal article" date="2024" name="Int. J. Syst. Evol. Microbiol.">
        <title>Promethearchaeum syntrophicum gen. nov., sp. nov., an anaerobic, obligately syntrophic archaeon, the first isolate of the lineage 'Asgard' archaea, and proposal of the new archaeal phylum Promethearchaeota phyl. nov. and kingdom Promethearchaeati regn. nov.</title>
        <authorList>
            <person name="Imachi H."/>
            <person name="Nobu M.K."/>
            <person name="Kato S."/>
            <person name="Takaki Y."/>
            <person name="Miyazaki M."/>
            <person name="Miyata M."/>
            <person name="Ogawara M."/>
            <person name="Saito Y."/>
            <person name="Sakai S."/>
            <person name="Tahara Y.O."/>
            <person name="Takano Y."/>
            <person name="Tasumi E."/>
            <person name="Uematsu K."/>
            <person name="Yoshimura T."/>
            <person name="Itoh T."/>
            <person name="Ohkuma M."/>
            <person name="Takai K."/>
        </authorList>
    </citation>
    <scope>NUCLEOTIDE SEQUENCE [LARGE SCALE GENOMIC DNA]</scope>
    <source>
        <strain evidence="1 2">MK-D1</strain>
    </source>
</reference>
<protein>
    <submittedName>
        <fullName evidence="1">Uncharacterized protein</fullName>
    </submittedName>
</protein>
<sequence length="91" mass="10123">MSEFEDLPDDIKEKHSESLQNIKSLISDLINSIQSSHSVSSSISTTNSNVFNSTSSDAPLELQLDELKSEMLDSLKKNKNAISLDHKKMID</sequence>
<name>A0A5B9DDU9_9ARCH</name>